<dbReference type="OrthoDB" id="9800613at2"/>
<dbReference type="NCBIfam" id="TIGR01730">
    <property type="entry name" value="RND_mfp"/>
    <property type="match status" value="1"/>
</dbReference>
<dbReference type="PANTHER" id="PTHR30158:SF26">
    <property type="entry name" value="RESISTANCE-NODULATION-CELL DIVISION (RND) MULTIDRUG EFFLUX MEMBRANE FUSION PROTEIN MEXE"/>
    <property type="match status" value="1"/>
</dbReference>
<dbReference type="FunFam" id="2.40.420.20:FF:000001">
    <property type="entry name" value="Efflux RND transporter periplasmic adaptor subunit"/>
    <property type="match status" value="1"/>
</dbReference>
<dbReference type="RefSeq" id="WP_087461427.1">
    <property type="nucleotide sequence ID" value="NZ_CP021425.1"/>
</dbReference>
<dbReference type="AlphaFoldDB" id="A0A1Y0IAJ3"/>
<gene>
    <name evidence="8" type="ORF">OLMES_2381</name>
</gene>
<dbReference type="PANTHER" id="PTHR30158">
    <property type="entry name" value="ACRA/E-RELATED COMPONENT OF DRUG EFFLUX TRANSPORTER"/>
    <property type="match status" value="1"/>
</dbReference>
<evidence type="ECO:0000256" key="2">
    <source>
        <dbReference type="ARBA" id="ARBA00009477"/>
    </source>
</evidence>
<dbReference type="EMBL" id="CP021425">
    <property type="protein sequence ID" value="ARU56444.1"/>
    <property type="molecule type" value="Genomic_DNA"/>
</dbReference>
<feature type="domain" description="Multidrug resistance protein MdtA-like barrel-sandwich hybrid" evidence="5">
    <location>
        <begin position="75"/>
        <end position="212"/>
    </location>
</feature>
<evidence type="ECO:0000313" key="8">
    <source>
        <dbReference type="EMBL" id="ARU56444.1"/>
    </source>
</evidence>
<evidence type="ECO:0000259" key="5">
    <source>
        <dbReference type="Pfam" id="PF25917"/>
    </source>
</evidence>
<evidence type="ECO:0000313" key="9">
    <source>
        <dbReference type="Proteomes" id="UP000196027"/>
    </source>
</evidence>
<dbReference type="Proteomes" id="UP000196027">
    <property type="component" value="Chromosome"/>
</dbReference>
<feature type="region of interest" description="Disordered" evidence="3">
    <location>
        <begin position="412"/>
        <end position="437"/>
    </location>
</feature>
<proteinExistence type="inferred from homology"/>
<evidence type="ECO:0000259" key="4">
    <source>
        <dbReference type="Pfam" id="PF25876"/>
    </source>
</evidence>
<comment type="subcellular location">
    <subcellularLocation>
        <location evidence="1">Cell inner membrane</location>
        <topology evidence="1">Lipid-anchor</topology>
    </subcellularLocation>
</comment>
<dbReference type="Pfam" id="PF25944">
    <property type="entry name" value="Beta-barrel_RND"/>
    <property type="match status" value="1"/>
</dbReference>
<dbReference type="InterPro" id="IPR058626">
    <property type="entry name" value="MdtA-like_b-barrel"/>
</dbReference>
<dbReference type="Pfam" id="PF25917">
    <property type="entry name" value="BSH_RND"/>
    <property type="match status" value="1"/>
</dbReference>
<dbReference type="InterPro" id="IPR058627">
    <property type="entry name" value="MdtA-like_C"/>
</dbReference>
<dbReference type="InterPro" id="IPR006143">
    <property type="entry name" value="RND_pump_MFP"/>
</dbReference>
<name>A0A1Y0IAJ3_9GAMM</name>
<accession>A0A1Y0IAJ3</accession>
<dbReference type="Gene3D" id="2.40.420.20">
    <property type="match status" value="1"/>
</dbReference>
<dbReference type="GO" id="GO:0046677">
    <property type="term" value="P:response to antibiotic"/>
    <property type="evidence" value="ECO:0007669"/>
    <property type="project" value="TreeGrafter"/>
</dbReference>
<dbReference type="Pfam" id="PF25876">
    <property type="entry name" value="HH_MFP_RND"/>
    <property type="match status" value="1"/>
</dbReference>
<protein>
    <submittedName>
        <fullName evidence="8">RND superfamily HAE1 family efflux transporter inner membrane pump subunit</fullName>
    </submittedName>
</protein>
<evidence type="ECO:0000256" key="1">
    <source>
        <dbReference type="ARBA" id="ARBA00004519"/>
    </source>
</evidence>
<organism evidence="8 9">
    <name type="scientific">Oleiphilus messinensis</name>
    <dbReference type="NCBI Taxonomy" id="141451"/>
    <lineage>
        <taxon>Bacteria</taxon>
        <taxon>Pseudomonadati</taxon>
        <taxon>Pseudomonadota</taxon>
        <taxon>Gammaproteobacteria</taxon>
        <taxon>Oceanospirillales</taxon>
        <taxon>Oleiphilaceae</taxon>
        <taxon>Oleiphilus</taxon>
    </lineage>
</organism>
<reference evidence="8 9" key="1">
    <citation type="submission" date="2017-05" db="EMBL/GenBank/DDBJ databases">
        <title>Genomic insights into alkan degradation activity of Oleiphilus messinensis.</title>
        <authorList>
            <person name="Kozyavkin S.A."/>
            <person name="Slesarev A.I."/>
            <person name="Golyshin P.N."/>
            <person name="Korzhenkov A."/>
            <person name="Golyshina O.N."/>
            <person name="Toshchakov S.V."/>
        </authorList>
    </citation>
    <scope>NUCLEOTIDE SEQUENCE [LARGE SCALE GENOMIC DNA]</scope>
    <source>
        <strain evidence="8 9">ME102</strain>
    </source>
</reference>
<dbReference type="InterPro" id="IPR058625">
    <property type="entry name" value="MdtA-like_BSH"/>
</dbReference>
<dbReference type="InterPro" id="IPR058624">
    <property type="entry name" value="MdtA-like_HH"/>
</dbReference>
<dbReference type="Pfam" id="PF25967">
    <property type="entry name" value="RND-MFP_C"/>
    <property type="match status" value="1"/>
</dbReference>
<evidence type="ECO:0000259" key="6">
    <source>
        <dbReference type="Pfam" id="PF25944"/>
    </source>
</evidence>
<dbReference type="GO" id="GO:0005886">
    <property type="term" value="C:plasma membrane"/>
    <property type="evidence" value="ECO:0007669"/>
    <property type="project" value="UniProtKB-SubCell"/>
</dbReference>
<comment type="similarity">
    <text evidence="2">Belongs to the membrane fusion protein (MFP) (TC 8.A.1) family.</text>
</comment>
<keyword evidence="9" id="KW-1185">Reference proteome</keyword>
<dbReference type="KEGG" id="ome:OLMES_2381"/>
<evidence type="ECO:0000256" key="3">
    <source>
        <dbReference type="SAM" id="MobiDB-lite"/>
    </source>
</evidence>
<feature type="domain" description="Multidrug resistance protein MdtA-like C-terminal permuted SH3" evidence="7">
    <location>
        <begin position="315"/>
        <end position="376"/>
    </location>
</feature>
<dbReference type="Gene3D" id="2.40.50.100">
    <property type="match status" value="1"/>
</dbReference>
<feature type="domain" description="Multidrug resistance protein MdtA-like alpha-helical hairpin" evidence="4">
    <location>
        <begin position="118"/>
        <end position="185"/>
    </location>
</feature>
<feature type="domain" description="Multidrug resistance protein MdtA-like beta-barrel" evidence="6">
    <location>
        <begin position="258"/>
        <end position="309"/>
    </location>
</feature>
<dbReference type="GO" id="GO:0022857">
    <property type="term" value="F:transmembrane transporter activity"/>
    <property type="evidence" value="ECO:0007669"/>
    <property type="project" value="InterPro"/>
</dbReference>
<sequence>MTTDSNEQRNSERFTTSRKIILGVFTAIFVSACSAPSNETPAQSQPQLPIVSVAPVLFETITEWDQFTGRLEAPETVVLRPRVSGYIEQVAFTEGSLVQKGDLLFAIDEKPYKAEVSRLTAELKAAFSRLSLAKNDLKRAESLRKQNAISEEQLDNRAAERDQAAANVEATHAALQSAELNLSYARVTAPISGRISNAQITEGNYVTAGVTELTRLVSVDEVYAYFDADEQSYLKYQTLYQGDSMGDLGEYKSPAFLQLANEQDYSHLGALDFIDNQVNPQTGTIRVRATFSNAEHRFTPGLFARIKLAAQAPYNAVLVTDRAIGTDLNNKYVLVLSEENHVEYRGIELGPKVNDMRIIRSGLEAGDIIVVNGLQRVRPGVQVQPETVAMFSPDDLATLRDEQQLVENSMQRLSAPLTADQRGAALKSPALATDPRG</sequence>
<evidence type="ECO:0000259" key="7">
    <source>
        <dbReference type="Pfam" id="PF25967"/>
    </source>
</evidence>
<dbReference type="Gene3D" id="2.40.30.170">
    <property type="match status" value="1"/>
</dbReference>
<dbReference type="SUPFAM" id="SSF111369">
    <property type="entry name" value="HlyD-like secretion proteins"/>
    <property type="match status" value="1"/>
</dbReference>
<dbReference type="Gene3D" id="1.10.287.470">
    <property type="entry name" value="Helix hairpin bin"/>
    <property type="match status" value="1"/>
</dbReference>